<sequence>MTIRISRSTATSAGALALLLGGGGTPALADPGELRPPAHVTCIHVPAVLSGIETKGLFKVESETRLERGPYIAEGEDAEGTYYRAPPGGVYQGPPKDKPAKGAWQLDRDGGIFVARDPSAPPQLYSYVIENGTSAATLVPPAAADCTNTTYVRDPNTKAVRVAAYAGEGVARADAKRVGLAGGSVIGYALNELIEGRNNGRIVKLPQSKNAEFNARLGEFARHAVPIKAEGAQD</sequence>
<evidence type="ECO:0008006" key="4">
    <source>
        <dbReference type="Google" id="ProtNLM"/>
    </source>
</evidence>
<evidence type="ECO:0000256" key="1">
    <source>
        <dbReference type="SAM" id="SignalP"/>
    </source>
</evidence>
<organism evidence="2 3">
    <name type="scientific">Massilia pinisoli</name>
    <dbReference type="NCBI Taxonomy" id="1772194"/>
    <lineage>
        <taxon>Bacteria</taxon>
        <taxon>Pseudomonadati</taxon>
        <taxon>Pseudomonadota</taxon>
        <taxon>Betaproteobacteria</taxon>
        <taxon>Burkholderiales</taxon>
        <taxon>Oxalobacteraceae</taxon>
        <taxon>Telluria group</taxon>
        <taxon>Massilia</taxon>
    </lineage>
</organism>
<gene>
    <name evidence="2" type="ORF">NX784_20950</name>
</gene>
<protein>
    <recommendedName>
        <fullName evidence="4">Secreted protein</fullName>
    </recommendedName>
</protein>
<comment type="caution">
    <text evidence="2">The sequence shown here is derived from an EMBL/GenBank/DDBJ whole genome shotgun (WGS) entry which is preliminary data.</text>
</comment>
<accession>A0ABT1ZW59</accession>
<keyword evidence="3" id="KW-1185">Reference proteome</keyword>
<dbReference type="Proteomes" id="UP001204151">
    <property type="component" value="Unassembled WGS sequence"/>
</dbReference>
<name>A0ABT1ZW59_9BURK</name>
<feature type="chain" id="PRO_5045052659" description="Secreted protein" evidence="1">
    <location>
        <begin position="30"/>
        <end position="234"/>
    </location>
</feature>
<reference evidence="2 3" key="1">
    <citation type="submission" date="2022-08" db="EMBL/GenBank/DDBJ databases">
        <title>Reclassification of Massilia species as members of the genera Telluria, Duganella, Pseudoduganella, Mokoshia gen. nov. and Zemynaea gen. nov. using orthogonal and non-orthogonal genome-based approaches.</title>
        <authorList>
            <person name="Bowman J.P."/>
        </authorList>
    </citation>
    <scope>NUCLEOTIDE SEQUENCE [LARGE SCALE GENOMIC DNA]</scope>
    <source>
        <strain evidence="2 3">JCM 31316</strain>
    </source>
</reference>
<evidence type="ECO:0000313" key="3">
    <source>
        <dbReference type="Proteomes" id="UP001204151"/>
    </source>
</evidence>
<proteinExistence type="predicted"/>
<evidence type="ECO:0000313" key="2">
    <source>
        <dbReference type="EMBL" id="MCS0584071.1"/>
    </source>
</evidence>
<feature type="signal peptide" evidence="1">
    <location>
        <begin position="1"/>
        <end position="29"/>
    </location>
</feature>
<dbReference type="EMBL" id="JANUGW010000018">
    <property type="protein sequence ID" value="MCS0584071.1"/>
    <property type="molecule type" value="Genomic_DNA"/>
</dbReference>
<keyword evidence="1" id="KW-0732">Signal</keyword>
<dbReference type="RefSeq" id="WP_258818637.1">
    <property type="nucleotide sequence ID" value="NZ_JANUGW010000018.1"/>
</dbReference>